<evidence type="ECO:0000256" key="5">
    <source>
        <dbReference type="ARBA" id="ARBA00022691"/>
    </source>
</evidence>
<protein>
    <recommendedName>
        <fullName evidence="7">tRNA (guanine-N(7)-)-methyltransferase</fullName>
        <ecNumber evidence="7">2.1.1.33</ecNumber>
    </recommendedName>
    <alternativeName>
        <fullName evidence="7">tRNA (guanine(46)-N(7))-methyltransferase</fullName>
    </alternativeName>
    <alternativeName>
        <fullName evidence="7">tRNA(m7G46)-methyltransferase</fullName>
    </alternativeName>
</protein>
<dbReference type="EMBL" id="QGLT01000003">
    <property type="protein sequence ID" value="PXZ00282.1"/>
    <property type="molecule type" value="Genomic_DNA"/>
</dbReference>
<comment type="caution">
    <text evidence="9">The sequence shown here is derived from an EMBL/GenBank/DDBJ whole genome shotgun (WGS) entry which is preliminary data.</text>
</comment>
<dbReference type="InterPro" id="IPR003358">
    <property type="entry name" value="tRNA_(Gua-N-7)_MeTrfase_Trmb"/>
</dbReference>
<feature type="binding site" evidence="7">
    <location>
        <position position="137"/>
    </location>
    <ligand>
        <name>S-adenosyl-L-methionine</name>
        <dbReference type="ChEBI" id="CHEBI:59789"/>
    </ligand>
</feature>
<feature type="binding site" evidence="7">
    <location>
        <position position="163"/>
    </location>
    <ligand>
        <name>substrate</name>
    </ligand>
</feature>
<evidence type="ECO:0000256" key="3">
    <source>
        <dbReference type="ARBA" id="ARBA00022603"/>
    </source>
</evidence>
<comment type="function">
    <text evidence="2 7">Catalyzes the formation of N(7)-methylguanine at position 46 (m7G46) in tRNA.</text>
</comment>
<reference evidence="9 10" key="1">
    <citation type="submission" date="2018-05" db="EMBL/GenBank/DDBJ databases">
        <title>Reference genomes for bee gut microbiota database.</title>
        <authorList>
            <person name="Ellegaard K.M."/>
        </authorList>
    </citation>
    <scope>NUCLEOTIDE SEQUENCE [LARGE SCALE GENOMIC DNA]</scope>
    <source>
        <strain evidence="9 10">ESL0284</strain>
    </source>
</reference>
<dbReference type="InterPro" id="IPR055361">
    <property type="entry name" value="tRNA_methyltr_TrmB_bact"/>
</dbReference>
<dbReference type="AlphaFoldDB" id="A0A318NBW2"/>
<comment type="similarity">
    <text evidence="7">Belongs to the class I-like SAM-binding methyltransferase superfamily. TrmB family.</text>
</comment>
<dbReference type="EC" id="2.1.1.33" evidence="7"/>
<evidence type="ECO:0000256" key="4">
    <source>
        <dbReference type="ARBA" id="ARBA00022679"/>
    </source>
</evidence>
<evidence type="ECO:0000256" key="7">
    <source>
        <dbReference type="HAMAP-Rule" id="MF_01057"/>
    </source>
</evidence>
<evidence type="ECO:0000256" key="6">
    <source>
        <dbReference type="ARBA" id="ARBA00022694"/>
    </source>
</evidence>
<proteinExistence type="inferred from homology"/>
<dbReference type="Gene3D" id="3.40.50.150">
    <property type="entry name" value="Vaccinia Virus protein VP39"/>
    <property type="match status" value="1"/>
</dbReference>
<comment type="pathway">
    <text evidence="7">tRNA modification; N(7)-methylguanine-tRNA biosynthesis.</text>
</comment>
<accession>A0A318NBW2</accession>
<dbReference type="PROSITE" id="PS51625">
    <property type="entry name" value="SAM_MT_TRMB"/>
    <property type="match status" value="1"/>
</dbReference>
<dbReference type="Pfam" id="PF02390">
    <property type="entry name" value="Methyltransf_4"/>
    <property type="match status" value="1"/>
</dbReference>
<keyword evidence="3 7" id="KW-0489">Methyltransferase</keyword>
<feature type="binding site" evidence="7">
    <location>
        <position position="159"/>
    </location>
    <ligand>
        <name>S-adenosyl-L-methionine</name>
        <dbReference type="ChEBI" id="CHEBI:59789"/>
    </ligand>
</feature>
<evidence type="ECO:0000256" key="1">
    <source>
        <dbReference type="ARBA" id="ARBA00000142"/>
    </source>
</evidence>
<gene>
    <name evidence="7" type="primary">trmB</name>
    <name evidence="9" type="ORF">DK869_06520</name>
</gene>
<dbReference type="InterPro" id="IPR029063">
    <property type="entry name" value="SAM-dependent_MTases_sf"/>
</dbReference>
<feature type="binding site" evidence="7">
    <location>
        <position position="102"/>
    </location>
    <ligand>
        <name>S-adenosyl-L-methionine</name>
        <dbReference type="ChEBI" id="CHEBI:59789"/>
    </ligand>
</feature>
<dbReference type="GO" id="GO:0008176">
    <property type="term" value="F:tRNA (guanine(46)-N7)-methyltransferase activity"/>
    <property type="evidence" value="ECO:0007669"/>
    <property type="project" value="UniProtKB-UniRule"/>
</dbReference>
<comment type="catalytic activity">
    <reaction evidence="1 7">
        <text>guanosine(46) in tRNA + S-adenosyl-L-methionine = N(7)-methylguanosine(46) in tRNA + S-adenosyl-L-homocysteine</text>
        <dbReference type="Rhea" id="RHEA:42708"/>
        <dbReference type="Rhea" id="RHEA-COMP:10188"/>
        <dbReference type="Rhea" id="RHEA-COMP:10189"/>
        <dbReference type="ChEBI" id="CHEBI:57856"/>
        <dbReference type="ChEBI" id="CHEBI:59789"/>
        <dbReference type="ChEBI" id="CHEBI:74269"/>
        <dbReference type="ChEBI" id="CHEBI:74480"/>
        <dbReference type="EC" id="2.1.1.33"/>
    </reaction>
</comment>
<dbReference type="UniPathway" id="UPA00989"/>
<dbReference type="Proteomes" id="UP000247565">
    <property type="component" value="Unassembled WGS sequence"/>
</dbReference>
<feature type="region of interest" description="Disordered" evidence="8">
    <location>
        <begin position="1"/>
        <end position="33"/>
    </location>
</feature>
<keyword evidence="6 7" id="KW-0819">tRNA processing</keyword>
<keyword evidence="10" id="KW-1185">Reference proteome</keyword>
<keyword evidence="4 7" id="KW-0808">Transferase</keyword>
<keyword evidence="5 7" id="KW-0949">S-adenosyl-L-methionine</keyword>
<dbReference type="SUPFAM" id="SSF53335">
    <property type="entry name" value="S-adenosyl-L-methionine-dependent methyltransferases"/>
    <property type="match status" value="1"/>
</dbReference>
<evidence type="ECO:0000256" key="2">
    <source>
        <dbReference type="ARBA" id="ARBA00003015"/>
    </source>
</evidence>
<evidence type="ECO:0000313" key="9">
    <source>
        <dbReference type="EMBL" id="PXZ00282.1"/>
    </source>
</evidence>
<feature type="binding site" evidence="7">
    <location>
        <position position="195"/>
    </location>
    <ligand>
        <name>substrate</name>
    </ligand>
</feature>
<organism evidence="9 10">
    <name type="scientific">Commensalibacter melissae</name>
    <dbReference type="NCBI Taxonomy" id="2070537"/>
    <lineage>
        <taxon>Bacteria</taxon>
        <taxon>Pseudomonadati</taxon>
        <taxon>Pseudomonadota</taxon>
        <taxon>Alphaproteobacteria</taxon>
        <taxon>Acetobacterales</taxon>
        <taxon>Acetobacteraceae</taxon>
    </lineage>
</organism>
<dbReference type="HAMAP" id="MF_01057">
    <property type="entry name" value="tRNA_methyltr_TrmB"/>
    <property type="match status" value="1"/>
</dbReference>
<comment type="caution">
    <text evidence="7">Lacks conserved residue(s) required for the propagation of feature annotation.</text>
</comment>
<dbReference type="OrthoDB" id="9802090at2"/>
<evidence type="ECO:0000313" key="10">
    <source>
        <dbReference type="Proteomes" id="UP000247565"/>
    </source>
</evidence>
<feature type="binding site" evidence="7">
    <location>
        <begin position="229"/>
        <end position="232"/>
    </location>
    <ligand>
        <name>substrate</name>
    </ligand>
</feature>
<dbReference type="PANTHER" id="PTHR23417:SF14">
    <property type="entry name" value="PENTACOTRIPEPTIDE-REPEAT REGION OF PRORP DOMAIN-CONTAINING PROTEIN"/>
    <property type="match status" value="1"/>
</dbReference>
<sequence length="250" mass="29262">MTIIQKGSCGESAQEPFSKTDSSLPKDRLYGRRRGHPLRDRQKRLLSDYLPRIKFPTRNIKHPFEAFASQPRALWLEIGFGGGEHSLAQHQIHSDIGYIACEVFENGICSLLSNLVQEDVKETEATVPNMLRIWNEDARILIRALPENSIEKVFLLFPDPWPKTRHAKRRFVHPERLPLLHRILTPKGQWHIASDDPTYQAWVEETMENQPYFKKIMQTNKRPESWPSTRYEQKAYKAGRSPIFWIFEKS</sequence>
<dbReference type="RefSeq" id="WP_110439205.1">
    <property type="nucleotide sequence ID" value="NZ_CP046393.1"/>
</dbReference>
<evidence type="ECO:0000256" key="8">
    <source>
        <dbReference type="SAM" id="MobiDB-lite"/>
    </source>
</evidence>
<dbReference type="GO" id="GO:0043527">
    <property type="term" value="C:tRNA methyltransferase complex"/>
    <property type="evidence" value="ECO:0007669"/>
    <property type="project" value="TreeGrafter"/>
</dbReference>
<name>A0A318NBW2_9PROT</name>
<dbReference type="PANTHER" id="PTHR23417">
    <property type="entry name" value="3-DEOXY-D-MANNO-OCTULOSONIC-ACID TRANSFERASE/TRNA GUANINE-N 7 - -METHYLTRANSFERASE"/>
    <property type="match status" value="1"/>
</dbReference>
<feature type="binding site" evidence="7">
    <location>
        <position position="77"/>
    </location>
    <ligand>
        <name>S-adenosyl-L-methionine</name>
        <dbReference type="ChEBI" id="CHEBI:59789"/>
    </ligand>
</feature>